<evidence type="ECO:0000313" key="1">
    <source>
        <dbReference type="EMBL" id="KAL3313052.1"/>
    </source>
</evidence>
<organism evidence="1 2">
    <name type="scientific">Cichlidogyrus casuarinus</name>
    <dbReference type="NCBI Taxonomy" id="1844966"/>
    <lineage>
        <taxon>Eukaryota</taxon>
        <taxon>Metazoa</taxon>
        <taxon>Spiralia</taxon>
        <taxon>Lophotrochozoa</taxon>
        <taxon>Platyhelminthes</taxon>
        <taxon>Monogenea</taxon>
        <taxon>Monopisthocotylea</taxon>
        <taxon>Dactylogyridea</taxon>
        <taxon>Ancyrocephalidae</taxon>
        <taxon>Cichlidogyrus</taxon>
    </lineage>
</organism>
<protein>
    <submittedName>
        <fullName evidence="1">Uncharacterized protein</fullName>
    </submittedName>
</protein>
<accession>A0ABD2Q082</accession>
<gene>
    <name evidence="1" type="ORF">Ciccas_008348</name>
</gene>
<comment type="caution">
    <text evidence="1">The sequence shown here is derived from an EMBL/GenBank/DDBJ whole genome shotgun (WGS) entry which is preliminary data.</text>
</comment>
<proteinExistence type="predicted"/>
<name>A0ABD2Q082_9PLAT</name>
<sequence length="278" mass="32612">MFSKQGFATGIHYDLMSSDKDSEFTGRKEFCCYRILSSLVPKVTMTDDYESYMDTHQIQLKKINEGYNLALEDRKMNFEINNVDLTNEGLNKAFLVLDELLDVEHFERVSYSILEVLRFIFALMLCLIYNQQCLLISDNQLYQDHAKDVRRLNIFDLQAKILVDKLSNCKWKVIMEWLQLVWFVSNVLRAFKNSKVFPGFLKRLIDMEFSKLTGNWHRLFTNSANVIDLKDHPELGRVVFLEPFTDQALDSMSDSYLASTWSILILVFSIYARRKGQE</sequence>
<reference evidence="1 2" key="1">
    <citation type="submission" date="2024-11" db="EMBL/GenBank/DDBJ databases">
        <title>Adaptive evolution of stress response genes in parasites aligns with host niche diversity.</title>
        <authorList>
            <person name="Hahn C."/>
            <person name="Resl P."/>
        </authorList>
    </citation>
    <scope>NUCLEOTIDE SEQUENCE [LARGE SCALE GENOMIC DNA]</scope>
    <source>
        <strain evidence="1">EGGRZ-B1_66</strain>
        <tissue evidence="1">Body</tissue>
    </source>
</reference>
<dbReference type="Proteomes" id="UP001626550">
    <property type="component" value="Unassembled WGS sequence"/>
</dbReference>
<dbReference type="AlphaFoldDB" id="A0ABD2Q082"/>
<dbReference type="EMBL" id="JBJKFK010001453">
    <property type="protein sequence ID" value="KAL3313052.1"/>
    <property type="molecule type" value="Genomic_DNA"/>
</dbReference>
<evidence type="ECO:0000313" key="2">
    <source>
        <dbReference type="Proteomes" id="UP001626550"/>
    </source>
</evidence>
<keyword evidence="2" id="KW-1185">Reference proteome</keyword>